<dbReference type="InterPro" id="IPR008259">
    <property type="entry name" value="FMN_hydac_DH_AS"/>
</dbReference>
<dbReference type="PANTHER" id="PTHR10578">
    <property type="entry name" value="S -2-HYDROXY-ACID OXIDASE-RELATED"/>
    <property type="match status" value="1"/>
</dbReference>
<accession>A0A4Z0NXS7</accession>
<dbReference type="InterPro" id="IPR000262">
    <property type="entry name" value="FMN-dep_DH"/>
</dbReference>
<dbReference type="InterPro" id="IPR013785">
    <property type="entry name" value="Aldolase_TIM"/>
</dbReference>
<dbReference type="Gene3D" id="3.20.20.70">
    <property type="entry name" value="Aldolase class I"/>
    <property type="match status" value="1"/>
</dbReference>
<comment type="cofactor">
    <cofactor evidence="1">
        <name>FMN</name>
        <dbReference type="ChEBI" id="CHEBI:58210"/>
    </cofactor>
</comment>
<proteinExistence type="inferred from homology"/>
<evidence type="ECO:0000256" key="5">
    <source>
        <dbReference type="ARBA" id="ARBA00024042"/>
    </source>
</evidence>
<evidence type="ECO:0000259" key="8">
    <source>
        <dbReference type="PROSITE" id="PS51349"/>
    </source>
</evidence>
<dbReference type="GO" id="GO:0005886">
    <property type="term" value="C:plasma membrane"/>
    <property type="evidence" value="ECO:0007669"/>
    <property type="project" value="TreeGrafter"/>
</dbReference>
<feature type="active site" description="Proton acceptor" evidence="6">
    <location>
        <position position="283"/>
    </location>
</feature>
<dbReference type="GO" id="GO:0010181">
    <property type="term" value="F:FMN binding"/>
    <property type="evidence" value="ECO:0007669"/>
    <property type="project" value="InterPro"/>
</dbReference>
<feature type="binding site" evidence="7">
    <location>
        <position position="32"/>
    </location>
    <ligand>
        <name>glyoxylate</name>
        <dbReference type="ChEBI" id="CHEBI:36655"/>
    </ligand>
</feature>
<name>A0A4Z0NXS7_9HYPH</name>
<evidence type="ECO:0000256" key="4">
    <source>
        <dbReference type="ARBA" id="ARBA00023002"/>
    </source>
</evidence>
<dbReference type="CDD" id="cd02809">
    <property type="entry name" value="alpha_hydroxyacid_oxid_FMN"/>
    <property type="match status" value="1"/>
</dbReference>
<feature type="binding site" evidence="7">
    <location>
        <position position="259"/>
    </location>
    <ligand>
        <name>FMN</name>
        <dbReference type="ChEBI" id="CHEBI:58210"/>
    </ligand>
</feature>
<dbReference type="Proteomes" id="UP000297535">
    <property type="component" value="Unassembled WGS sequence"/>
</dbReference>
<dbReference type="GO" id="GO:0009060">
    <property type="term" value="P:aerobic respiration"/>
    <property type="evidence" value="ECO:0007669"/>
    <property type="project" value="TreeGrafter"/>
</dbReference>
<dbReference type="FunFam" id="3.20.20.70:FF:000029">
    <property type="entry name" value="L-lactate dehydrogenase"/>
    <property type="match status" value="1"/>
</dbReference>
<dbReference type="InterPro" id="IPR037396">
    <property type="entry name" value="FMN_HAD"/>
</dbReference>
<protein>
    <submittedName>
        <fullName evidence="9">Alpha-hydroxy-acid oxidizing protein</fullName>
    </submittedName>
</protein>
<comment type="similarity">
    <text evidence="5">Belongs to the FMN-dependent alpha-hydroxy acid dehydrogenase family.</text>
</comment>
<feature type="binding site" evidence="7">
    <location>
        <position position="286"/>
    </location>
    <ligand>
        <name>glyoxylate</name>
        <dbReference type="ChEBI" id="CHEBI:36655"/>
    </ligand>
</feature>
<keyword evidence="10" id="KW-1185">Reference proteome</keyword>
<feature type="domain" description="FMN hydroxy acid dehydrogenase" evidence="8">
    <location>
        <begin position="6"/>
        <end position="388"/>
    </location>
</feature>
<organism evidence="9 10">
    <name type="scientific">Methylobacterium nonmethylotrophicum</name>
    <dbReference type="NCBI Taxonomy" id="1141884"/>
    <lineage>
        <taxon>Bacteria</taxon>
        <taxon>Pseudomonadati</taxon>
        <taxon>Pseudomonadota</taxon>
        <taxon>Alphaproteobacteria</taxon>
        <taxon>Hyphomicrobiales</taxon>
        <taxon>Methylobacteriaceae</taxon>
        <taxon>Methylobacterium</taxon>
    </lineage>
</organism>
<comment type="caution">
    <text evidence="9">The sequence shown here is derived from an EMBL/GenBank/DDBJ whole genome shotgun (WGS) entry which is preliminary data.</text>
</comment>
<dbReference type="PROSITE" id="PS00557">
    <property type="entry name" value="FMN_HYDROXY_ACID_DH_1"/>
    <property type="match status" value="1"/>
</dbReference>
<feature type="binding site" evidence="7">
    <location>
        <position position="135"/>
    </location>
    <ligand>
        <name>FMN</name>
        <dbReference type="ChEBI" id="CHEBI:58210"/>
    </ligand>
</feature>
<feature type="binding site" evidence="7">
    <location>
        <position position="172"/>
    </location>
    <ligand>
        <name>glyoxylate</name>
        <dbReference type="ChEBI" id="CHEBI:36655"/>
    </ligand>
</feature>
<evidence type="ECO:0000256" key="1">
    <source>
        <dbReference type="ARBA" id="ARBA00001917"/>
    </source>
</evidence>
<feature type="binding site" evidence="7">
    <location>
        <position position="283"/>
    </location>
    <ligand>
        <name>glyoxylate</name>
        <dbReference type="ChEBI" id="CHEBI:36655"/>
    </ligand>
</feature>
<evidence type="ECO:0000256" key="2">
    <source>
        <dbReference type="ARBA" id="ARBA00022630"/>
    </source>
</evidence>
<dbReference type="PANTHER" id="PTHR10578:SF107">
    <property type="entry name" value="2-HYDROXYACID OXIDASE 1"/>
    <property type="match status" value="1"/>
</dbReference>
<dbReference type="InterPro" id="IPR012133">
    <property type="entry name" value="Alpha-hydoxy_acid_DH_FMN"/>
</dbReference>
<feature type="binding site" evidence="7">
    <location>
        <begin position="314"/>
        <end position="318"/>
    </location>
    <ligand>
        <name>FMN</name>
        <dbReference type="ChEBI" id="CHEBI:58210"/>
    </ligand>
</feature>
<keyword evidence="4" id="KW-0560">Oxidoreductase</keyword>
<sequence>MRRRPRALSEAVTIADLRAIAQRRLPNVVFEYLEGGAEEETTLRRNRSVLRALRFRPRVLTDVAVRDLAVEILGARSALPVVVAPTGGQGLFWPRGDLAMAAAAAAAGIPMGQSTVSTARIEDVAATPSLDHWFQLYYFAGDHVADALLERAAASGSRVLLLTADGILPGNREWDRRNHDRSGNLSWRSRLDVLCHPRWLLGNYLIPGEPTFENLVPFQDHPRPTMARIGSWIRRNEARITWDTVRRLRARWGGKLVIKGLLHVDDVRIARDLGADGVVLSNHGGRQCEPTISPVEILPQVRAAVGRDFTILVDSGFRRGSDVVAARALGADAVLIGRAALYGLAAGGRAGVAAALDILTSEIDRTLALIGVDAVRRLSPACLDLEASSSTGAAGRS</sequence>
<reference evidence="9 10" key="1">
    <citation type="submission" date="2019-04" db="EMBL/GenBank/DDBJ databases">
        <authorList>
            <person name="Feng G."/>
            <person name="Zhu H."/>
        </authorList>
    </citation>
    <scope>NUCLEOTIDE SEQUENCE [LARGE SCALE GENOMIC DNA]</scope>
    <source>
        <strain evidence="9 10">6HR-1</strain>
    </source>
</reference>
<evidence type="ECO:0000256" key="7">
    <source>
        <dbReference type="PIRSR" id="PIRSR000138-2"/>
    </source>
</evidence>
<dbReference type="AlphaFoldDB" id="A0A4Z0NXS7"/>
<dbReference type="PIRSF" id="PIRSF000138">
    <property type="entry name" value="Al-hdrx_acd_dh"/>
    <property type="match status" value="1"/>
</dbReference>
<feature type="binding site" evidence="7">
    <location>
        <position position="281"/>
    </location>
    <ligand>
        <name>FMN</name>
        <dbReference type="ChEBI" id="CHEBI:58210"/>
    </ligand>
</feature>
<keyword evidence="3 7" id="KW-0288">FMN</keyword>
<dbReference type="GO" id="GO:0004459">
    <property type="term" value="F:L-lactate dehydrogenase (NAD+) activity"/>
    <property type="evidence" value="ECO:0007669"/>
    <property type="project" value="TreeGrafter"/>
</dbReference>
<dbReference type="EMBL" id="SRLB01000004">
    <property type="protein sequence ID" value="TGE01359.1"/>
    <property type="molecule type" value="Genomic_DNA"/>
</dbReference>
<evidence type="ECO:0000313" key="9">
    <source>
        <dbReference type="EMBL" id="TGE01359.1"/>
    </source>
</evidence>
<dbReference type="Pfam" id="PF01070">
    <property type="entry name" value="FMN_dh"/>
    <property type="match status" value="1"/>
</dbReference>
<feature type="binding site" evidence="7">
    <location>
        <begin position="85"/>
        <end position="87"/>
    </location>
    <ligand>
        <name>FMN</name>
        <dbReference type="ChEBI" id="CHEBI:58210"/>
    </ligand>
</feature>
<evidence type="ECO:0000256" key="3">
    <source>
        <dbReference type="ARBA" id="ARBA00022643"/>
    </source>
</evidence>
<dbReference type="SUPFAM" id="SSF51395">
    <property type="entry name" value="FMN-linked oxidoreductases"/>
    <property type="match status" value="1"/>
</dbReference>
<feature type="binding site" evidence="7">
    <location>
        <position position="114"/>
    </location>
    <ligand>
        <name>FMN</name>
        <dbReference type="ChEBI" id="CHEBI:58210"/>
    </ligand>
</feature>
<feature type="binding site" evidence="7">
    <location>
        <begin position="337"/>
        <end position="338"/>
    </location>
    <ligand>
        <name>FMN</name>
        <dbReference type="ChEBI" id="CHEBI:58210"/>
    </ligand>
</feature>
<dbReference type="OrthoDB" id="9770452at2"/>
<gene>
    <name evidence="9" type="ORF">EU555_06555</name>
</gene>
<feature type="binding site" evidence="7">
    <location>
        <position position="163"/>
    </location>
    <ligand>
        <name>FMN</name>
        <dbReference type="ChEBI" id="CHEBI:58210"/>
    </ligand>
</feature>
<feature type="binding site" evidence="7">
    <location>
        <position position="137"/>
    </location>
    <ligand>
        <name>glyoxylate</name>
        <dbReference type="ChEBI" id="CHEBI:36655"/>
    </ligand>
</feature>
<dbReference type="PROSITE" id="PS51349">
    <property type="entry name" value="FMN_HYDROXY_ACID_DH_2"/>
    <property type="match status" value="1"/>
</dbReference>
<evidence type="ECO:0000313" key="10">
    <source>
        <dbReference type="Proteomes" id="UP000297535"/>
    </source>
</evidence>
<evidence type="ECO:0000256" key="6">
    <source>
        <dbReference type="PIRSR" id="PIRSR000138-1"/>
    </source>
</evidence>
<keyword evidence="2 7" id="KW-0285">Flavoprotein</keyword>